<dbReference type="OrthoDB" id="9796404at2"/>
<dbReference type="PANTHER" id="PTHR39550:SF1">
    <property type="entry name" value="SLL0658 PROTEIN"/>
    <property type="match status" value="1"/>
</dbReference>
<accession>A0A433V1Z8</accession>
<dbReference type="RefSeq" id="WP_127052236.1">
    <property type="nucleotide sequence ID" value="NZ_RSCM01000001.1"/>
</dbReference>
<gene>
    <name evidence="1" type="ORF">DSM107003_06910</name>
</gene>
<sequence>MIIVSNTSPITNLSAIGKIELLKQLYREIIISLDVFQELTQWGDSIPGAKEVKFSDWIKVKPINNTILVQSLKEKLDAGESSVIALASELNADWLIIDEQLGRQIAIEYNLKITGILGILIEAKRQRLIPSVKPVLDDLINIAKFWVSPSLYNRILSIVGE</sequence>
<dbReference type="Proteomes" id="UP000276103">
    <property type="component" value="Unassembled WGS sequence"/>
</dbReference>
<proteinExistence type="predicted"/>
<name>A0A433V1Z8_ANAVA</name>
<dbReference type="InterPro" id="IPR021799">
    <property type="entry name" value="PIN-like_prokaryotic"/>
</dbReference>
<dbReference type="AlphaFoldDB" id="A0A433V1Z8"/>
<reference evidence="1 2" key="1">
    <citation type="journal article" date="2019" name="Genome Biol. Evol.">
        <title>Day and night: Metabolic profiles and evolutionary relationships of six axenic non-marine cyanobacteria.</title>
        <authorList>
            <person name="Will S.E."/>
            <person name="Henke P."/>
            <person name="Boedeker C."/>
            <person name="Huang S."/>
            <person name="Brinkmann H."/>
            <person name="Rohde M."/>
            <person name="Jarek M."/>
            <person name="Friedl T."/>
            <person name="Seufert S."/>
            <person name="Schumacher M."/>
            <person name="Overmann J."/>
            <person name="Neumann-Schaal M."/>
            <person name="Petersen J."/>
        </authorList>
    </citation>
    <scope>NUCLEOTIDE SEQUENCE [LARGE SCALE GENOMIC DNA]</scope>
    <source>
        <strain evidence="1 2">SAG 1403-4b</strain>
    </source>
</reference>
<evidence type="ECO:0000313" key="2">
    <source>
        <dbReference type="Proteomes" id="UP000276103"/>
    </source>
</evidence>
<organism evidence="1 2">
    <name type="scientific">Trichormus variabilis SAG 1403-4b</name>
    <dbReference type="NCBI Taxonomy" id="447716"/>
    <lineage>
        <taxon>Bacteria</taxon>
        <taxon>Bacillati</taxon>
        <taxon>Cyanobacteriota</taxon>
        <taxon>Cyanophyceae</taxon>
        <taxon>Nostocales</taxon>
        <taxon>Nostocaceae</taxon>
        <taxon>Trichormus</taxon>
    </lineage>
</organism>
<dbReference type="EMBL" id="RSCM01000001">
    <property type="protein sequence ID" value="RUT00108.1"/>
    <property type="molecule type" value="Genomic_DNA"/>
</dbReference>
<evidence type="ECO:0000313" key="1">
    <source>
        <dbReference type="EMBL" id="RUT00108.1"/>
    </source>
</evidence>
<comment type="caution">
    <text evidence="1">The sequence shown here is derived from an EMBL/GenBank/DDBJ whole genome shotgun (WGS) entry which is preliminary data.</text>
</comment>
<dbReference type="Pfam" id="PF11848">
    <property type="entry name" value="DUF3368"/>
    <property type="match status" value="1"/>
</dbReference>
<protein>
    <submittedName>
        <fullName evidence="1">DUF3368 domain-containing protein</fullName>
    </submittedName>
</protein>
<keyword evidence="2" id="KW-1185">Reference proteome</keyword>
<dbReference type="PANTHER" id="PTHR39550">
    <property type="entry name" value="SLL0658 PROTEIN"/>
    <property type="match status" value="1"/>
</dbReference>